<keyword evidence="5" id="KW-0677">Repeat</keyword>
<feature type="compositionally biased region" description="Acidic residues" evidence="8">
    <location>
        <begin position="680"/>
        <end position="692"/>
    </location>
</feature>
<keyword evidence="6" id="KW-0843">Virulence</keyword>
<name>A0ABW8UW35_9RHOB</name>
<dbReference type="InterPro" id="IPR003995">
    <property type="entry name" value="RTX_toxin_determinant-A"/>
</dbReference>
<dbReference type="Gene3D" id="2.170.16.10">
    <property type="entry name" value="Hedgehog/Intein (Hint) domain"/>
    <property type="match status" value="1"/>
</dbReference>
<evidence type="ECO:0000256" key="6">
    <source>
        <dbReference type="ARBA" id="ARBA00023026"/>
    </source>
</evidence>
<dbReference type="RefSeq" id="WP_407593207.1">
    <property type="nucleotide sequence ID" value="NZ_JBHDIY010000002.1"/>
</dbReference>
<dbReference type="Pfam" id="PF00353">
    <property type="entry name" value="HemolysinCabind"/>
    <property type="match status" value="7"/>
</dbReference>
<dbReference type="InterPro" id="IPR011049">
    <property type="entry name" value="Serralysin-like_metalloprot_C"/>
</dbReference>
<comment type="caution">
    <text evidence="10">The sequence shown here is derived from an EMBL/GenBank/DDBJ whole genome shotgun (WGS) entry which is preliminary data.</text>
</comment>
<evidence type="ECO:0000256" key="3">
    <source>
        <dbReference type="ARBA" id="ARBA00022525"/>
    </source>
</evidence>
<dbReference type="SUPFAM" id="SSF51120">
    <property type="entry name" value="beta-Roll"/>
    <property type="match status" value="3"/>
</dbReference>
<dbReference type="EMBL" id="JBHDIY010000002">
    <property type="protein sequence ID" value="MFL4471368.1"/>
    <property type="molecule type" value="Genomic_DNA"/>
</dbReference>
<evidence type="ECO:0000256" key="1">
    <source>
        <dbReference type="ARBA" id="ARBA00004370"/>
    </source>
</evidence>
<sequence>MTKFIDFNNLSTGTVVDNEYAGDGFKVSATGGSGKAMIFNTAHPTGGDSDLKTTNLGKALIISEDGDRHDPDDNASGGTFRFKFDALADINRLTFLDIEEGASVKFFDANGHVIKTVHIDCTENNGQLIQDLDVAGVARMDVTLNGSGAIDNLVFDDAPGDGVVEGNNEGNLIDAGYLDDPDGDRIDAGDAVLPGEGPDDDIVDAFGGDDTIKSGAGDDDVYAGSGSDSVEGGAGDDLIFGDGNYAGPGAGATTRESFEWDLAGVDDGEDLSGFTQNTGNVDVTFSILQETGSADTEFADNTQNVANIDDDGTDPDANSSLSSILNGKGNDADYRLDFSAPVEDVSFRINDIDGDGVVTVSAFDADGNPIVVNLEGGSRLTLKDTDGVPGNDTADSNEGYLPDTAPEFSLLVSIPGPVSRIVIEHDQNGSDNSGINITDVYFDAPVVDGGIAGNDTLEGGEGDDTIFGEDGDDVIKGGDDQDSLSGGEGDDTIDGGDDDDVIEGGRGSDSILGGDGADEIIAGDPADNFLVDKGYPGLFPGEEGTPATENDRDFVDGGAGNDTISTGDDADTIVGGTGDDVIDGGIDDDEISGDDGADRIVGGEGSDVIEGGDGNDTIYAGNDPDLGLDILNIEDDGSNANGFGPDLRPDNGLDTVFGGEGDDVIFGADDDDVLFGEEGNDTIDGEIDDDLIDGGTGDDSLRGGQGDDTVMGGDGQDTIDGGIGNDELSGGADEDLFINVNPGDVVDGGSEVTTGEDFDVLDLRGSTPEGGSFTIDITGPDSNGNGFDGQINYFDSDGNDAGTLTFTEIEDIIPCFTPGTMIATASGERLVQDLKVGDRVITRDNGIQEIRWIGTRDMSGNELSRAAHLRPVLIRQGALGKGLPERDMLVSPQHRVLMASDKTALYFDEAEVLVAAKHLTDMEGIDVVDVSHTTYIHVMFDQHEVILSDGAWTESFQPGDQTLASMGDGTRAEILELFPELETEIGIRAYTAARRSLKKHEAKLLTL</sequence>
<dbReference type="PANTHER" id="PTHR38340">
    <property type="entry name" value="S-LAYER PROTEIN"/>
    <property type="match status" value="1"/>
</dbReference>
<evidence type="ECO:0000313" key="10">
    <source>
        <dbReference type="EMBL" id="MFL4471368.1"/>
    </source>
</evidence>
<dbReference type="InterPro" id="IPR018511">
    <property type="entry name" value="Hemolysin-typ_Ca-bd_CS"/>
</dbReference>
<dbReference type="Gene3D" id="2.150.10.10">
    <property type="entry name" value="Serralysin-like metalloprotease, C-terminal"/>
    <property type="match status" value="3"/>
</dbReference>
<keyword evidence="3" id="KW-0964">Secreted</keyword>
<feature type="region of interest" description="Disordered" evidence="8">
    <location>
        <begin position="542"/>
        <end position="600"/>
    </location>
</feature>
<evidence type="ECO:0000256" key="8">
    <source>
        <dbReference type="SAM" id="MobiDB-lite"/>
    </source>
</evidence>
<dbReference type="InterPro" id="IPR006141">
    <property type="entry name" value="Intein_N"/>
</dbReference>
<dbReference type="InterPro" id="IPR036844">
    <property type="entry name" value="Hint_dom_sf"/>
</dbReference>
<dbReference type="InterPro" id="IPR050557">
    <property type="entry name" value="RTX_toxin/Mannuronan_C5-epim"/>
</dbReference>
<evidence type="ECO:0000256" key="4">
    <source>
        <dbReference type="ARBA" id="ARBA00022656"/>
    </source>
</evidence>
<keyword evidence="7" id="KW-0472">Membrane</keyword>
<evidence type="ECO:0000256" key="7">
    <source>
        <dbReference type="ARBA" id="ARBA00023136"/>
    </source>
</evidence>
<dbReference type="PRINTS" id="PR01488">
    <property type="entry name" value="RTXTOXINA"/>
</dbReference>
<dbReference type="Proteomes" id="UP001627408">
    <property type="component" value="Unassembled WGS sequence"/>
</dbReference>
<keyword evidence="11" id="KW-1185">Reference proteome</keyword>
<dbReference type="PANTHER" id="PTHR38340:SF1">
    <property type="entry name" value="S-LAYER PROTEIN"/>
    <property type="match status" value="1"/>
</dbReference>
<accession>A0ABW8UW35</accession>
<protein>
    <submittedName>
        <fullName evidence="10">Hint domain-containing protein</fullName>
    </submittedName>
</protein>
<evidence type="ECO:0000256" key="5">
    <source>
        <dbReference type="ARBA" id="ARBA00022737"/>
    </source>
</evidence>
<keyword evidence="4" id="KW-0800">Toxin</keyword>
<dbReference type="PROSITE" id="PS00330">
    <property type="entry name" value="HEMOLYSIN_CALCIUM"/>
    <property type="match status" value="5"/>
</dbReference>
<reference evidence="10 11" key="1">
    <citation type="submission" date="2024-08" db="EMBL/GenBank/DDBJ databases">
        <title>Tateyamaria sp. nov., isolated from marine algae.</title>
        <authorList>
            <person name="Choi B.J."/>
            <person name="Kim J.M."/>
            <person name="Lee J.K."/>
            <person name="Choi D.G."/>
            <person name="Bayburt H."/>
            <person name="Baek J.H."/>
            <person name="Han D.M."/>
            <person name="Jeon C.O."/>
        </authorList>
    </citation>
    <scope>NUCLEOTIDE SEQUENCE [LARGE SCALE GENOMIC DNA]</scope>
    <source>
        <strain evidence="10 11">KMU-156</strain>
    </source>
</reference>
<dbReference type="PRINTS" id="PR00313">
    <property type="entry name" value="CABNDNGRPT"/>
</dbReference>
<feature type="compositionally biased region" description="Acidic residues" evidence="8">
    <location>
        <begin position="580"/>
        <end position="595"/>
    </location>
</feature>
<feature type="region of interest" description="Disordered" evidence="8">
    <location>
        <begin position="680"/>
        <end position="710"/>
    </location>
</feature>
<evidence type="ECO:0000256" key="2">
    <source>
        <dbReference type="ARBA" id="ARBA00004613"/>
    </source>
</evidence>
<feature type="compositionally biased region" description="Acidic residues" evidence="8">
    <location>
        <begin position="488"/>
        <end position="502"/>
    </location>
</feature>
<dbReference type="Pfam" id="PF13403">
    <property type="entry name" value="Hint_2"/>
    <property type="match status" value="1"/>
</dbReference>
<evidence type="ECO:0000259" key="9">
    <source>
        <dbReference type="Pfam" id="PF13403"/>
    </source>
</evidence>
<dbReference type="InterPro" id="IPR028992">
    <property type="entry name" value="Hedgehog/Intein_dom"/>
</dbReference>
<evidence type="ECO:0000313" key="11">
    <source>
        <dbReference type="Proteomes" id="UP001627408"/>
    </source>
</evidence>
<proteinExistence type="predicted"/>
<feature type="domain" description="Hedgehog/Intein (Hint)" evidence="9">
    <location>
        <begin position="814"/>
        <end position="960"/>
    </location>
</feature>
<feature type="region of interest" description="Disordered" evidence="8">
    <location>
        <begin position="453"/>
        <end position="515"/>
    </location>
</feature>
<organism evidence="10 11">
    <name type="scientific">Tateyamaria armeniaca</name>
    <dbReference type="NCBI Taxonomy" id="2518930"/>
    <lineage>
        <taxon>Bacteria</taxon>
        <taxon>Pseudomonadati</taxon>
        <taxon>Pseudomonadota</taxon>
        <taxon>Alphaproteobacteria</taxon>
        <taxon>Rhodobacterales</taxon>
        <taxon>Roseobacteraceae</taxon>
        <taxon>Tateyamaria</taxon>
    </lineage>
</organism>
<feature type="compositionally biased region" description="Acidic residues" evidence="8">
    <location>
        <begin position="458"/>
        <end position="472"/>
    </location>
</feature>
<dbReference type="PROSITE" id="PS50817">
    <property type="entry name" value="INTEIN_N_TER"/>
    <property type="match status" value="1"/>
</dbReference>
<dbReference type="InterPro" id="IPR001343">
    <property type="entry name" value="Hemolysn_Ca-bd"/>
</dbReference>
<gene>
    <name evidence="10" type="ORF">ACERZ8_16340</name>
</gene>
<comment type="subcellular location">
    <subcellularLocation>
        <location evidence="1">Membrane</location>
    </subcellularLocation>
    <subcellularLocation>
        <location evidence="2">Secreted</location>
    </subcellularLocation>
</comment>
<dbReference type="SUPFAM" id="SSF51294">
    <property type="entry name" value="Hedgehog/intein (Hint) domain"/>
    <property type="match status" value="1"/>
</dbReference>